<feature type="domain" description="SWIM-type" evidence="5">
    <location>
        <begin position="213"/>
        <end position="245"/>
    </location>
</feature>
<reference evidence="6" key="1">
    <citation type="journal article" date="2021" name="Nat. Commun.">
        <title>Genomic analyses provide insights into spinach domestication and the genetic basis of agronomic traits.</title>
        <authorList>
            <person name="Cai X."/>
            <person name="Sun X."/>
            <person name="Xu C."/>
            <person name="Sun H."/>
            <person name="Wang X."/>
            <person name="Ge C."/>
            <person name="Zhang Z."/>
            <person name="Wang Q."/>
            <person name="Fei Z."/>
            <person name="Jiao C."/>
            <person name="Wang Q."/>
        </authorList>
    </citation>
    <scope>NUCLEOTIDE SEQUENCE [LARGE SCALE GENOMIC DNA]</scope>
    <source>
        <strain evidence="6">cv. Varoflay</strain>
    </source>
</reference>
<dbReference type="GO" id="GO:0008270">
    <property type="term" value="F:zinc ion binding"/>
    <property type="evidence" value="ECO:0007669"/>
    <property type="project" value="UniProtKB-KW"/>
</dbReference>
<keyword evidence="2 4" id="KW-0863">Zinc-finger</keyword>
<dbReference type="InterPro" id="IPR006564">
    <property type="entry name" value="Znf_PMZ"/>
</dbReference>
<evidence type="ECO:0000256" key="3">
    <source>
        <dbReference type="ARBA" id="ARBA00022833"/>
    </source>
</evidence>
<keyword evidence="3" id="KW-0862">Zinc</keyword>
<protein>
    <recommendedName>
        <fullName evidence="5">SWIM-type domain-containing protein</fullName>
    </recommendedName>
</protein>
<dbReference type="InterPro" id="IPR007527">
    <property type="entry name" value="Znf_SWIM"/>
</dbReference>
<dbReference type="PROSITE" id="PS50966">
    <property type="entry name" value="ZF_SWIM"/>
    <property type="match status" value="1"/>
</dbReference>
<dbReference type="KEGG" id="soe:110785266"/>
<accession>A0A9R0JSJ1</accession>
<proteinExistence type="predicted"/>
<dbReference type="RefSeq" id="XP_021845409.2">
    <property type="nucleotide sequence ID" value="XM_021989717.2"/>
</dbReference>
<keyword evidence="6" id="KW-1185">Reference proteome</keyword>
<evidence type="ECO:0000256" key="2">
    <source>
        <dbReference type="ARBA" id="ARBA00022771"/>
    </source>
</evidence>
<evidence type="ECO:0000256" key="1">
    <source>
        <dbReference type="ARBA" id="ARBA00022723"/>
    </source>
</evidence>
<sequence>MFEQEGCNRDDWTFISDRMGGVELAVRETFPIETRRVYCQHLYMNCKNNGFRRSAFFKLFWIAAAAYNEYMYGKAMEKITDHDPNAVAYLDTCLEQWSRHKFDPTVCCDHNTTNFVESFNACTKPYRDMHVFSLLEGITPQRTIMHSPVFCLTRSWCMSRIGARFNKAVDMEGGQLTKYALKKLEKKKTQSRFCYATTCGGGEFEVRDGHANFPIRLSTRSCGCGKWQIYGIPCNHALRVIYNQRMNPNDYISPFFKSVAYKLTYADHIDPMLDPTQWPDFGLLIIQPPIIKRPAGR</sequence>
<dbReference type="PANTHER" id="PTHR31973:SF197">
    <property type="entry name" value="SWIM-TYPE DOMAIN-CONTAINING PROTEIN"/>
    <property type="match status" value="1"/>
</dbReference>
<evidence type="ECO:0000313" key="7">
    <source>
        <dbReference type="RefSeq" id="XP_021845409.2"/>
    </source>
</evidence>
<dbReference type="Proteomes" id="UP000813463">
    <property type="component" value="Chromosome 3"/>
</dbReference>
<dbReference type="SMART" id="SM00575">
    <property type="entry name" value="ZnF_PMZ"/>
    <property type="match status" value="1"/>
</dbReference>
<evidence type="ECO:0000313" key="6">
    <source>
        <dbReference type="Proteomes" id="UP000813463"/>
    </source>
</evidence>
<name>A0A9R0JSJ1_SPIOL</name>
<dbReference type="GeneID" id="110785266"/>
<reference evidence="7" key="2">
    <citation type="submission" date="2025-08" db="UniProtKB">
        <authorList>
            <consortium name="RefSeq"/>
        </authorList>
    </citation>
    <scope>IDENTIFICATION</scope>
    <source>
        <tissue evidence="7">Leaf</tissue>
    </source>
</reference>
<evidence type="ECO:0000256" key="4">
    <source>
        <dbReference type="PROSITE-ProRule" id="PRU00325"/>
    </source>
</evidence>
<dbReference type="PANTHER" id="PTHR31973">
    <property type="entry name" value="POLYPROTEIN, PUTATIVE-RELATED"/>
    <property type="match status" value="1"/>
</dbReference>
<dbReference type="Pfam" id="PF04434">
    <property type="entry name" value="SWIM"/>
    <property type="match status" value="1"/>
</dbReference>
<dbReference type="AlphaFoldDB" id="A0A9R0JSJ1"/>
<keyword evidence="1" id="KW-0479">Metal-binding</keyword>
<organism evidence="6 7">
    <name type="scientific">Spinacia oleracea</name>
    <name type="common">Spinach</name>
    <dbReference type="NCBI Taxonomy" id="3562"/>
    <lineage>
        <taxon>Eukaryota</taxon>
        <taxon>Viridiplantae</taxon>
        <taxon>Streptophyta</taxon>
        <taxon>Embryophyta</taxon>
        <taxon>Tracheophyta</taxon>
        <taxon>Spermatophyta</taxon>
        <taxon>Magnoliopsida</taxon>
        <taxon>eudicotyledons</taxon>
        <taxon>Gunneridae</taxon>
        <taxon>Pentapetalae</taxon>
        <taxon>Caryophyllales</taxon>
        <taxon>Chenopodiaceae</taxon>
        <taxon>Chenopodioideae</taxon>
        <taxon>Anserineae</taxon>
        <taxon>Spinacia</taxon>
    </lineage>
</organism>
<evidence type="ECO:0000259" key="5">
    <source>
        <dbReference type="PROSITE" id="PS50966"/>
    </source>
</evidence>
<gene>
    <name evidence="7" type="primary">LOC110785266</name>
</gene>